<gene>
    <name evidence="1" type="ORF">cco14_04496</name>
</gene>
<accession>A0ABP2NSV4</accession>
<sequence>MGVPLEVSKGLSPLSQDGIYFRREVKNVSKMFPTFSKLPLLF</sequence>
<proteinExistence type="predicted"/>
<protein>
    <submittedName>
        <fullName evidence="1">Uncharacterized protein</fullName>
    </submittedName>
</protein>
<evidence type="ECO:0000313" key="2">
    <source>
        <dbReference type="Proteomes" id="UP000005511"/>
    </source>
</evidence>
<reference evidence="1 2" key="1">
    <citation type="submission" date="2010-09" db="EMBL/GenBank/DDBJ databases">
        <authorList>
            <person name="Richards V."/>
            <person name="Lefebure T."/>
            <person name="Suzuki H."/>
            <person name="Pavinski Bitar P."/>
            <person name="Stanhope M."/>
        </authorList>
    </citation>
    <scope>NUCLEOTIDE SEQUENCE [LARGE SCALE GENOMIC DNA]</scope>
    <source>
        <strain evidence="1 2">80352</strain>
    </source>
</reference>
<organism evidence="1 2">
    <name type="scientific">Campylobacter coli 80352</name>
    <dbReference type="NCBI Taxonomy" id="887288"/>
    <lineage>
        <taxon>Bacteria</taxon>
        <taxon>Pseudomonadati</taxon>
        <taxon>Campylobacterota</taxon>
        <taxon>Epsilonproteobacteria</taxon>
        <taxon>Campylobacterales</taxon>
        <taxon>Campylobacteraceae</taxon>
        <taxon>Campylobacter</taxon>
    </lineage>
</organism>
<keyword evidence="2" id="KW-1185">Reference proteome</keyword>
<evidence type="ECO:0000313" key="1">
    <source>
        <dbReference type="EMBL" id="EIA64302.1"/>
    </source>
</evidence>
<dbReference type="Proteomes" id="UP000005511">
    <property type="component" value="Unassembled WGS sequence"/>
</dbReference>
<comment type="caution">
    <text evidence="1">The sequence shown here is derived from an EMBL/GenBank/DDBJ whole genome shotgun (WGS) entry which is preliminary data.</text>
</comment>
<dbReference type="EMBL" id="AIMT01000035">
    <property type="protein sequence ID" value="EIA64302.1"/>
    <property type="molecule type" value="Genomic_DNA"/>
</dbReference>
<name>A0ABP2NSV4_CAMCO</name>